<comment type="similarity">
    <text evidence="1">Belongs to the SIP5 family.</text>
</comment>
<organism evidence="4 5">
    <name type="scientific">Rozella allomycis (strain CSF55)</name>
    <dbReference type="NCBI Taxonomy" id="988480"/>
    <lineage>
        <taxon>Eukaryota</taxon>
        <taxon>Fungi</taxon>
        <taxon>Fungi incertae sedis</taxon>
        <taxon>Cryptomycota</taxon>
        <taxon>Cryptomycota incertae sedis</taxon>
        <taxon>Rozella</taxon>
    </lineage>
</organism>
<dbReference type="OrthoDB" id="21471at2759"/>
<dbReference type="AlphaFoldDB" id="A0A075ANB4"/>
<evidence type="ECO:0000313" key="5">
    <source>
        <dbReference type="Proteomes" id="UP000030755"/>
    </source>
</evidence>
<feature type="domain" description="RING-type" evidence="3">
    <location>
        <begin position="62"/>
        <end position="105"/>
    </location>
</feature>
<dbReference type="InterPro" id="IPR013083">
    <property type="entry name" value="Znf_RING/FYVE/PHD"/>
</dbReference>
<reference evidence="4 5" key="1">
    <citation type="journal article" date="2013" name="Curr. Biol.">
        <title>Shared signatures of parasitism and phylogenomics unite Cryptomycota and microsporidia.</title>
        <authorList>
            <person name="James T.Y."/>
            <person name="Pelin A."/>
            <person name="Bonen L."/>
            <person name="Ahrendt S."/>
            <person name="Sain D."/>
            <person name="Corradi N."/>
            <person name="Stajich J.E."/>
        </authorList>
    </citation>
    <scope>NUCLEOTIDE SEQUENCE [LARGE SCALE GENOMIC DNA]</scope>
    <source>
        <strain evidence="4 5">CSF55</strain>
    </source>
</reference>
<proteinExistence type="inferred from homology"/>
<sequence>MGNFQSHQSTPIQEINLKPKGIYNADHTFYDLNLVQKFIKEHKLAPFRLELFGDCANTSHECPICFINYEDHINATTCCKKQICTECFVSLRPPLDSKPLCPFCNSDSFFNGANDATRNTTPISFAMIKRPTAVLRPRARSSQFVTRRRESGVHNAVRRNTIQEGTIPDIQVQVFNQIASEIEEMMIMEAIRLSLLEQQQQHSDPNDDN</sequence>
<dbReference type="PANTHER" id="PTHR31315">
    <property type="entry name" value="PROTEIN SIP5"/>
    <property type="match status" value="1"/>
</dbReference>
<dbReference type="STRING" id="988480.A0A075ANB4"/>
<dbReference type="InterPro" id="IPR001841">
    <property type="entry name" value="Znf_RING"/>
</dbReference>
<evidence type="ECO:0000313" key="4">
    <source>
        <dbReference type="EMBL" id="EPZ31302.1"/>
    </source>
</evidence>
<evidence type="ECO:0000256" key="1">
    <source>
        <dbReference type="ARBA" id="ARBA00010402"/>
    </source>
</evidence>
<dbReference type="GO" id="GO:0005737">
    <property type="term" value="C:cytoplasm"/>
    <property type="evidence" value="ECO:0007669"/>
    <property type="project" value="TreeGrafter"/>
</dbReference>
<name>A0A075ANB4_ROZAC</name>
<dbReference type="Gene3D" id="3.30.40.10">
    <property type="entry name" value="Zinc/RING finger domain, C3HC4 (zinc finger)"/>
    <property type="match status" value="1"/>
</dbReference>
<protein>
    <recommendedName>
        <fullName evidence="3">RING-type domain-containing protein</fullName>
    </recommendedName>
</protein>
<gene>
    <name evidence="4" type="ORF">O9G_000947</name>
</gene>
<dbReference type="PANTHER" id="PTHR31315:SF1">
    <property type="entry name" value="PROTEIN SIP5"/>
    <property type="match status" value="1"/>
</dbReference>
<keyword evidence="2" id="KW-0479">Metal-binding</keyword>
<evidence type="ECO:0000256" key="2">
    <source>
        <dbReference type="PROSITE-ProRule" id="PRU00175"/>
    </source>
</evidence>
<dbReference type="HOGENOM" id="CLU_1316065_0_0_1"/>
<evidence type="ECO:0000259" key="3">
    <source>
        <dbReference type="PROSITE" id="PS50089"/>
    </source>
</evidence>
<dbReference type="Proteomes" id="UP000030755">
    <property type="component" value="Unassembled WGS sequence"/>
</dbReference>
<keyword evidence="2" id="KW-0862">Zinc</keyword>
<keyword evidence="2" id="KW-0863">Zinc-finger</keyword>
<dbReference type="GO" id="GO:0008270">
    <property type="term" value="F:zinc ion binding"/>
    <property type="evidence" value="ECO:0007669"/>
    <property type="project" value="UniProtKB-KW"/>
</dbReference>
<dbReference type="EMBL" id="KE561265">
    <property type="protein sequence ID" value="EPZ31302.1"/>
    <property type="molecule type" value="Genomic_DNA"/>
</dbReference>
<accession>A0A075ANB4</accession>
<dbReference type="PROSITE" id="PS50089">
    <property type="entry name" value="ZF_RING_2"/>
    <property type="match status" value="1"/>
</dbReference>
<keyword evidence="5" id="KW-1185">Reference proteome</keyword>
<dbReference type="InterPro" id="IPR039301">
    <property type="entry name" value="Sip5/DA2"/>
</dbReference>